<keyword evidence="2" id="KW-1185">Reference proteome</keyword>
<organism evidence="1 2">
    <name type="scientific">Pisum sativum</name>
    <name type="common">Garden pea</name>
    <name type="synonym">Lathyrus oleraceus</name>
    <dbReference type="NCBI Taxonomy" id="3888"/>
    <lineage>
        <taxon>Eukaryota</taxon>
        <taxon>Viridiplantae</taxon>
        <taxon>Streptophyta</taxon>
        <taxon>Embryophyta</taxon>
        <taxon>Tracheophyta</taxon>
        <taxon>Spermatophyta</taxon>
        <taxon>Magnoliopsida</taxon>
        <taxon>eudicotyledons</taxon>
        <taxon>Gunneridae</taxon>
        <taxon>Pentapetalae</taxon>
        <taxon>rosids</taxon>
        <taxon>fabids</taxon>
        <taxon>Fabales</taxon>
        <taxon>Fabaceae</taxon>
        <taxon>Papilionoideae</taxon>
        <taxon>50 kb inversion clade</taxon>
        <taxon>NPAAA clade</taxon>
        <taxon>Hologalegina</taxon>
        <taxon>IRL clade</taxon>
        <taxon>Fabeae</taxon>
        <taxon>Lathyrus</taxon>
    </lineage>
</organism>
<reference evidence="1 2" key="1">
    <citation type="journal article" date="2022" name="Nat. Genet.">
        <title>Improved pea reference genome and pan-genome highlight genomic features and evolutionary characteristics.</title>
        <authorList>
            <person name="Yang T."/>
            <person name="Liu R."/>
            <person name="Luo Y."/>
            <person name="Hu S."/>
            <person name="Wang D."/>
            <person name="Wang C."/>
            <person name="Pandey M.K."/>
            <person name="Ge S."/>
            <person name="Xu Q."/>
            <person name="Li N."/>
            <person name="Li G."/>
            <person name="Huang Y."/>
            <person name="Saxena R.K."/>
            <person name="Ji Y."/>
            <person name="Li M."/>
            <person name="Yan X."/>
            <person name="He Y."/>
            <person name="Liu Y."/>
            <person name="Wang X."/>
            <person name="Xiang C."/>
            <person name="Varshney R.K."/>
            <person name="Ding H."/>
            <person name="Gao S."/>
            <person name="Zong X."/>
        </authorList>
    </citation>
    <scope>NUCLEOTIDE SEQUENCE [LARGE SCALE GENOMIC DNA]</scope>
    <source>
        <strain evidence="1 2">cv. Zhongwan 6</strain>
    </source>
</reference>
<dbReference type="Gramene" id="Psat07G0553800-T1">
    <property type="protein sequence ID" value="KAI5390274.1"/>
    <property type="gene ID" value="KIW84_075538"/>
</dbReference>
<evidence type="ECO:0000313" key="2">
    <source>
        <dbReference type="Proteomes" id="UP001058974"/>
    </source>
</evidence>
<protein>
    <recommendedName>
        <fullName evidence="3">UBN2 domain-containing protein</fullName>
    </recommendedName>
</protein>
<name>A0A9D4VWS6_PEA</name>
<dbReference type="AlphaFoldDB" id="A0A9D4VWS6"/>
<accession>A0A9D4VWS6</accession>
<sequence length="156" mass="18251">MFAVATNIFVLDNAMTKFNGMNYVDWSEKIKFQLDVMDLGMTLIMDEKPTAITEDSTEDERSPFEAWERSNRLSLNLMRMTMAENIKPFILNTESTREFMKNVKEYSNSEITDKSVVRNLMSELTTKKFEWSQPIHDHVTQMGNFASKLKSLVQWE</sequence>
<dbReference type="Proteomes" id="UP001058974">
    <property type="component" value="Chromosome 7"/>
</dbReference>
<evidence type="ECO:0008006" key="3">
    <source>
        <dbReference type="Google" id="ProtNLM"/>
    </source>
</evidence>
<gene>
    <name evidence="1" type="ORF">KIW84_075538</name>
</gene>
<proteinExistence type="predicted"/>
<comment type="caution">
    <text evidence="1">The sequence shown here is derived from an EMBL/GenBank/DDBJ whole genome shotgun (WGS) entry which is preliminary data.</text>
</comment>
<evidence type="ECO:0000313" key="1">
    <source>
        <dbReference type="EMBL" id="KAI5390274.1"/>
    </source>
</evidence>
<dbReference type="EMBL" id="JAMSHJ010000007">
    <property type="protein sequence ID" value="KAI5390274.1"/>
    <property type="molecule type" value="Genomic_DNA"/>
</dbReference>